<accession>A0A1Z4GFG7</accession>
<sequence>MRILHITNHVEKIGNGIVNVAVDLACLQSQDGHDVAVASAGGEFETLLARHNIKHCQLDQSRQPLNLLKAAWRFSEIVQQFQPDIVHAHMMTGVVLAGILRQAYQYHLVSTVHNEFQRSAVLMGLADRVIAVSQAVSDSMVKRGIPENKLRVVSNGTLGSPRHPNIQDYQPLPLHRPAITTVAGMYTRKGIAELITAFTKIAPNFPEAHLYLVGNGPDRFIFEAIVDNIPCAKLRQRIHFEGFQPEPQRYMLATDIFVLASYCESFGLVLTEAREAGCAIVASDVDGIPETLDNRQAGILVPPKDSQSLANVLTQLLGDPVQLQYWKNRAKQNLERFKAARVHEETMNVYRELVKNYNVRTVMDTQEVLLMKTPTAPMR</sequence>
<keyword evidence="4" id="KW-1185">Reference proteome</keyword>
<evidence type="ECO:0000313" key="4">
    <source>
        <dbReference type="Proteomes" id="UP000218287"/>
    </source>
</evidence>
<dbReference type="Pfam" id="PF13439">
    <property type="entry name" value="Glyco_transf_4"/>
    <property type="match status" value="1"/>
</dbReference>
<gene>
    <name evidence="3" type="ORF">NIES21_20570</name>
</gene>
<name>A0A1Z4GFG7_9CYAN</name>
<dbReference type="EMBL" id="AP018174">
    <property type="protein sequence ID" value="BAY16234.1"/>
    <property type="molecule type" value="Genomic_DNA"/>
</dbReference>
<dbReference type="InterPro" id="IPR028098">
    <property type="entry name" value="Glyco_trans_4-like_N"/>
</dbReference>
<dbReference type="Pfam" id="PF00534">
    <property type="entry name" value="Glycos_transf_1"/>
    <property type="match status" value="1"/>
</dbReference>
<evidence type="ECO:0000259" key="2">
    <source>
        <dbReference type="Pfam" id="PF13439"/>
    </source>
</evidence>
<dbReference type="GO" id="GO:0016757">
    <property type="term" value="F:glycosyltransferase activity"/>
    <property type="evidence" value="ECO:0007669"/>
    <property type="project" value="InterPro"/>
</dbReference>
<evidence type="ECO:0000313" key="3">
    <source>
        <dbReference type="EMBL" id="BAY16234.1"/>
    </source>
</evidence>
<dbReference type="OrthoDB" id="9813211at2"/>
<dbReference type="PANTHER" id="PTHR45947:SF3">
    <property type="entry name" value="SULFOQUINOVOSYL TRANSFERASE SQD2"/>
    <property type="match status" value="1"/>
</dbReference>
<keyword evidence="3" id="KW-0808">Transferase</keyword>
<dbReference type="SUPFAM" id="SSF53756">
    <property type="entry name" value="UDP-Glycosyltransferase/glycogen phosphorylase"/>
    <property type="match status" value="1"/>
</dbReference>
<dbReference type="Gene3D" id="3.40.50.2000">
    <property type="entry name" value="Glycogen Phosphorylase B"/>
    <property type="match status" value="2"/>
</dbReference>
<dbReference type="Proteomes" id="UP000218287">
    <property type="component" value="Chromosome"/>
</dbReference>
<reference evidence="3 4" key="1">
    <citation type="submission" date="2017-06" db="EMBL/GenBank/DDBJ databases">
        <title>Genome sequencing of cyanobaciteial culture collection at National Institute for Environmental Studies (NIES).</title>
        <authorList>
            <person name="Hirose Y."/>
            <person name="Shimura Y."/>
            <person name="Fujisawa T."/>
            <person name="Nakamura Y."/>
            <person name="Kawachi M."/>
        </authorList>
    </citation>
    <scope>NUCLEOTIDE SEQUENCE [LARGE SCALE GENOMIC DNA]</scope>
    <source>
        <strain evidence="3 4">NIES-21</strain>
    </source>
</reference>
<feature type="domain" description="Glycosyltransferase subfamily 4-like N-terminal" evidence="2">
    <location>
        <begin position="15"/>
        <end position="156"/>
    </location>
</feature>
<evidence type="ECO:0000259" key="1">
    <source>
        <dbReference type="Pfam" id="PF00534"/>
    </source>
</evidence>
<dbReference type="InterPro" id="IPR001296">
    <property type="entry name" value="Glyco_trans_1"/>
</dbReference>
<dbReference type="CDD" id="cd03801">
    <property type="entry name" value="GT4_PimA-like"/>
    <property type="match status" value="1"/>
</dbReference>
<proteinExistence type="predicted"/>
<protein>
    <submittedName>
        <fullName evidence="3">Group 1 glycosyl transferase</fullName>
    </submittedName>
</protein>
<feature type="domain" description="Glycosyl transferase family 1" evidence="1">
    <location>
        <begin position="173"/>
        <end position="332"/>
    </location>
</feature>
<dbReference type="PANTHER" id="PTHR45947">
    <property type="entry name" value="SULFOQUINOVOSYL TRANSFERASE SQD2"/>
    <property type="match status" value="1"/>
</dbReference>
<dbReference type="InterPro" id="IPR050194">
    <property type="entry name" value="Glycosyltransferase_grp1"/>
</dbReference>
<organism evidence="3 4">
    <name type="scientific">Anabaenopsis circularis NIES-21</name>
    <dbReference type="NCBI Taxonomy" id="1085406"/>
    <lineage>
        <taxon>Bacteria</taxon>
        <taxon>Bacillati</taxon>
        <taxon>Cyanobacteriota</taxon>
        <taxon>Cyanophyceae</taxon>
        <taxon>Nostocales</taxon>
        <taxon>Nodulariaceae</taxon>
        <taxon>Anabaenopsis</taxon>
    </lineage>
</organism>
<dbReference type="AlphaFoldDB" id="A0A1Z4GFG7"/>